<reference evidence="4 5" key="1">
    <citation type="submission" date="2019-07" db="EMBL/GenBank/DDBJ databases">
        <title>Genomic Encyclopedia of Type Strains, Phase I: the one thousand microbial genomes (KMG-I) project.</title>
        <authorList>
            <person name="Kyrpides N."/>
        </authorList>
    </citation>
    <scope>NUCLEOTIDE SEQUENCE [LARGE SCALE GENOMIC DNA]</scope>
    <source>
        <strain evidence="4 5">DSM 13558</strain>
    </source>
</reference>
<dbReference type="CDD" id="cd01949">
    <property type="entry name" value="GGDEF"/>
    <property type="match status" value="1"/>
</dbReference>
<dbReference type="Gene3D" id="3.30.70.270">
    <property type="match status" value="1"/>
</dbReference>
<evidence type="ECO:0000259" key="3">
    <source>
        <dbReference type="PROSITE" id="PS50887"/>
    </source>
</evidence>
<dbReference type="Pfam" id="PF08447">
    <property type="entry name" value="PAS_3"/>
    <property type="match status" value="1"/>
</dbReference>
<dbReference type="NCBIfam" id="TIGR00254">
    <property type="entry name" value="GGDEF"/>
    <property type="match status" value="1"/>
</dbReference>
<dbReference type="InterPro" id="IPR000700">
    <property type="entry name" value="PAS-assoc_C"/>
</dbReference>
<evidence type="ECO:0000313" key="4">
    <source>
        <dbReference type="EMBL" id="TWH81724.1"/>
    </source>
</evidence>
<dbReference type="SUPFAM" id="SSF55073">
    <property type="entry name" value="Nucleotide cyclase"/>
    <property type="match status" value="1"/>
</dbReference>
<dbReference type="EMBL" id="VLKH01000003">
    <property type="protein sequence ID" value="TWH81724.1"/>
    <property type="molecule type" value="Genomic_DNA"/>
</dbReference>
<evidence type="ECO:0000259" key="2">
    <source>
        <dbReference type="PROSITE" id="PS50113"/>
    </source>
</evidence>
<dbReference type="OrthoDB" id="9759607at2"/>
<dbReference type="Pfam" id="PF00990">
    <property type="entry name" value="GGDEF"/>
    <property type="match status" value="1"/>
</dbReference>
<dbReference type="InterPro" id="IPR013655">
    <property type="entry name" value="PAS_fold_3"/>
</dbReference>
<protein>
    <submittedName>
        <fullName evidence="4">PAS domain S-box-containing protein/diguanylate cyclase (GGDEF)-like protein</fullName>
    </submittedName>
</protein>
<dbReference type="SMART" id="SM00267">
    <property type="entry name" value="GGDEF"/>
    <property type="match status" value="1"/>
</dbReference>
<gene>
    <name evidence="4" type="ORF">LY60_01479</name>
</gene>
<dbReference type="InterPro" id="IPR000160">
    <property type="entry name" value="GGDEF_dom"/>
</dbReference>
<dbReference type="PANTHER" id="PTHR44757:SF2">
    <property type="entry name" value="BIOFILM ARCHITECTURE MAINTENANCE PROTEIN MBAA"/>
    <property type="match status" value="1"/>
</dbReference>
<keyword evidence="1" id="KW-0472">Membrane</keyword>
<proteinExistence type="predicted"/>
<dbReference type="PANTHER" id="PTHR44757">
    <property type="entry name" value="DIGUANYLATE CYCLASE DGCP"/>
    <property type="match status" value="1"/>
</dbReference>
<keyword evidence="1" id="KW-1133">Transmembrane helix</keyword>
<dbReference type="SUPFAM" id="SSF55785">
    <property type="entry name" value="PYP-like sensor domain (PAS domain)"/>
    <property type="match status" value="1"/>
</dbReference>
<dbReference type="InterPro" id="IPR001610">
    <property type="entry name" value="PAC"/>
</dbReference>
<dbReference type="AlphaFoldDB" id="A0A562JFN3"/>
<dbReference type="InterPro" id="IPR000014">
    <property type="entry name" value="PAS"/>
</dbReference>
<dbReference type="InterPro" id="IPR043128">
    <property type="entry name" value="Rev_trsase/Diguanyl_cyclase"/>
</dbReference>
<evidence type="ECO:0000256" key="1">
    <source>
        <dbReference type="SAM" id="Phobius"/>
    </source>
</evidence>
<feature type="domain" description="GGDEF" evidence="3">
    <location>
        <begin position="203"/>
        <end position="332"/>
    </location>
</feature>
<feature type="domain" description="PAC" evidence="2">
    <location>
        <begin position="122"/>
        <end position="174"/>
    </location>
</feature>
<comment type="caution">
    <text evidence="4">The sequence shown here is derived from an EMBL/GenBank/DDBJ whole genome shotgun (WGS) entry which is preliminary data.</text>
</comment>
<organism evidence="4 5">
    <name type="scientific">Sedimentibacter saalensis</name>
    <dbReference type="NCBI Taxonomy" id="130788"/>
    <lineage>
        <taxon>Bacteria</taxon>
        <taxon>Bacillati</taxon>
        <taxon>Bacillota</taxon>
        <taxon>Tissierellia</taxon>
        <taxon>Sedimentibacter</taxon>
    </lineage>
</organism>
<dbReference type="InterPro" id="IPR035965">
    <property type="entry name" value="PAS-like_dom_sf"/>
</dbReference>
<feature type="transmembrane region" description="Helical" evidence="1">
    <location>
        <begin position="18"/>
        <end position="38"/>
    </location>
</feature>
<dbReference type="InterPro" id="IPR029787">
    <property type="entry name" value="Nucleotide_cyclase"/>
</dbReference>
<dbReference type="NCBIfam" id="TIGR00229">
    <property type="entry name" value="sensory_box"/>
    <property type="match status" value="1"/>
</dbReference>
<dbReference type="Gene3D" id="3.30.450.20">
    <property type="entry name" value="PAS domain"/>
    <property type="match status" value="1"/>
</dbReference>
<dbReference type="RefSeq" id="WP_145081915.1">
    <property type="nucleotide sequence ID" value="NZ_JBCFAR010000010.1"/>
</dbReference>
<dbReference type="PROSITE" id="PS50887">
    <property type="entry name" value="GGDEF"/>
    <property type="match status" value="1"/>
</dbReference>
<dbReference type="SMART" id="SM00086">
    <property type="entry name" value="PAC"/>
    <property type="match status" value="1"/>
</dbReference>
<evidence type="ECO:0000313" key="5">
    <source>
        <dbReference type="Proteomes" id="UP000315343"/>
    </source>
</evidence>
<dbReference type="PROSITE" id="PS50113">
    <property type="entry name" value="PAC"/>
    <property type="match status" value="1"/>
</dbReference>
<keyword evidence="5" id="KW-1185">Reference proteome</keyword>
<keyword evidence="1" id="KW-0812">Transmembrane</keyword>
<dbReference type="Proteomes" id="UP000315343">
    <property type="component" value="Unassembled WGS sequence"/>
</dbReference>
<name>A0A562JFN3_9FIRM</name>
<accession>A0A562JFN3</accession>
<dbReference type="InterPro" id="IPR052155">
    <property type="entry name" value="Biofilm_reg_signaling"/>
</dbReference>
<sequence length="339" mass="39998">MAYEYFIFGGLNLMDYKFFLLIILIINVCLLYLHVFLFKRYKNNKETGAFYKWLLDYSKDSLYYYQTYPDIKFKYISPSIRDIIGIKEEVFINDYKEAFKLVHPDDFESVYKKSIGQFDYNKKQLARWMNANGEYVWTEDWATPIYDKSGKLVGIVGSMRNITDRIKLEEEINYRNNHDNMTGLYNRAYFEELFDKLDKHTSCKVGIIVCDLNGLKMINDNYGHKIGDLLIKETGNLLNKYSSENIIISRIGGDEFSMVLTDVNESDVLDLVNNIKNDIIEHNEECKEIEINMSIGYSTSPYSIGFMNDIFVVADQNMYRSKRKDKMDDYEKLKLILNY</sequence>